<evidence type="ECO:0000256" key="1">
    <source>
        <dbReference type="SAM" id="MobiDB-lite"/>
    </source>
</evidence>
<feature type="region of interest" description="Disordered" evidence="1">
    <location>
        <begin position="92"/>
        <end position="111"/>
    </location>
</feature>
<gene>
    <name evidence="2" type="ORF">BZM27_37405</name>
</gene>
<comment type="caution">
    <text evidence="2">The sequence shown here is derived from an EMBL/GenBank/DDBJ whole genome shotgun (WGS) entry which is preliminary data.</text>
</comment>
<evidence type="ECO:0000313" key="2">
    <source>
        <dbReference type="EMBL" id="TCG04939.1"/>
    </source>
</evidence>
<organism evidence="2 3">
    <name type="scientific">Paraburkholderia steynii</name>
    <dbReference type="NCBI Taxonomy" id="1245441"/>
    <lineage>
        <taxon>Bacteria</taxon>
        <taxon>Pseudomonadati</taxon>
        <taxon>Pseudomonadota</taxon>
        <taxon>Betaproteobacteria</taxon>
        <taxon>Burkholderiales</taxon>
        <taxon>Burkholderiaceae</taxon>
        <taxon>Paraburkholderia</taxon>
    </lineage>
</organism>
<feature type="compositionally biased region" description="Basic and acidic residues" evidence="1">
    <location>
        <begin position="98"/>
        <end position="111"/>
    </location>
</feature>
<dbReference type="Proteomes" id="UP000294200">
    <property type="component" value="Unassembled WGS sequence"/>
</dbReference>
<sequence length="111" mass="12003">MVAALTHQDIVTGLSAVLASQEVVEKALDADAHDGASPRKAFVRPLHASTLMRSPEKVIYGEAGFSRATRAVRSAFHCSAIDSALIPIAPQRRHSNARKADWVSRPRTDES</sequence>
<dbReference type="AlphaFoldDB" id="A0A4R0XDJ0"/>
<name>A0A4R0XDJ0_9BURK</name>
<evidence type="ECO:0000313" key="3">
    <source>
        <dbReference type="Proteomes" id="UP000294200"/>
    </source>
</evidence>
<dbReference type="EMBL" id="MWML01000208">
    <property type="protein sequence ID" value="TCG04939.1"/>
    <property type="molecule type" value="Genomic_DNA"/>
</dbReference>
<reference evidence="2 3" key="1">
    <citation type="submission" date="2017-02" db="EMBL/GenBank/DDBJ databases">
        <title>Paraburkholderia sophoroidis sp. nov. and Paraburkholderia steynii sp. nov. rhizobial symbionts of the fynbos legume Hypocalyptus sophoroides.</title>
        <authorList>
            <person name="Steenkamp E.T."/>
            <person name="Beukes C.W."/>
            <person name="Van Zyl E."/>
            <person name="Avontuur J."/>
            <person name="Chan W.Y."/>
            <person name="Hassen A."/>
            <person name="Palmer M."/>
            <person name="Mthombeni L."/>
            <person name="Phalane F."/>
            <person name="Sereme K."/>
            <person name="Venter S.N."/>
        </authorList>
    </citation>
    <scope>NUCLEOTIDE SEQUENCE [LARGE SCALE GENOMIC DNA]</scope>
    <source>
        <strain evidence="2 3">HC1.1ba</strain>
    </source>
</reference>
<protein>
    <submittedName>
        <fullName evidence="2">Uncharacterized protein</fullName>
    </submittedName>
</protein>
<keyword evidence="3" id="KW-1185">Reference proteome</keyword>
<proteinExistence type="predicted"/>
<accession>A0A4R0XDJ0</accession>